<feature type="compositionally biased region" description="Basic and acidic residues" evidence="1">
    <location>
        <begin position="179"/>
        <end position="188"/>
    </location>
</feature>
<keyword evidence="2" id="KW-0456">Lyase</keyword>
<protein>
    <submittedName>
        <fullName evidence="2">Carbon-phosphorus lyase complex subunit PhnI</fullName>
    </submittedName>
</protein>
<evidence type="ECO:0000313" key="3">
    <source>
        <dbReference type="Proteomes" id="UP001597114"/>
    </source>
</evidence>
<dbReference type="Pfam" id="PF05861">
    <property type="entry name" value="PhnI"/>
    <property type="match status" value="1"/>
</dbReference>
<accession>A0ABW4EP28</accession>
<proteinExistence type="predicted"/>
<gene>
    <name evidence="2" type="ORF">ACFSJD_04405</name>
</gene>
<feature type="region of interest" description="Disordered" evidence="1">
    <location>
        <begin position="204"/>
        <end position="230"/>
    </location>
</feature>
<dbReference type="InterPro" id="IPR008773">
    <property type="entry name" value="PhnI"/>
</dbReference>
<feature type="compositionally biased region" description="Low complexity" evidence="1">
    <location>
        <begin position="134"/>
        <end position="147"/>
    </location>
</feature>
<dbReference type="PIRSF" id="PIRSF007313">
    <property type="entry name" value="PhnI"/>
    <property type="match status" value="1"/>
</dbReference>
<comment type="caution">
    <text evidence="2">The sequence shown here is derived from an EMBL/GenBank/DDBJ whole genome shotgun (WGS) entry which is preliminary data.</text>
</comment>
<dbReference type="EMBL" id="JBHUCO010000005">
    <property type="protein sequence ID" value="MFD1516716.1"/>
    <property type="molecule type" value="Genomic_DNA"/>
</dbReference>
<dbReference type="Proteomes" id="UP001597114">
    <property type="component" value="Unassembled WGS sequence"/>
</dbReference>
<evidence type="ECO:0000256" key="1">
    <source>
        <dbReference type="SAM" id="MobiDB-lite"/>
    </source>
</evidence>
<organism evidence="2 3">
    <name type="scientific">Pseudonocardia yunnanensis</name>
    <dbReference type="NCBI Taxonomy" id="58107"/>
    <lineage>
        <taxon>Bacteria</taxon>
        <taxon>Bacillati</taxon>
        <taxon>Actinomycetota</taxon>
        <taxon>Actinomycetes</taxon>
        <taxon>Pseudonocardiales</taxon>
        <taxon>Pseudonocardiaceae</taxon>
        <taxon>Pseudonocardia</taxon>
    </lineage>
</organism>
<sequence length="402" mass="43697">MGYSGARGGLEAILAAEDLVRRSRDHAPAPWAETGQITARFRLAVDRVMGEAGLYDEQTAAHAFRQAEGDTLEAAHLVRAHRSALPRLARSEPVNPDEMVVLRRIVPAHRTPEGPQLLGRTSDYTGRLLERLDGPPAATNGNGNGATHGFETGDSQNGNGGLADADGATRGPGTSDSRNGGRPDERRPRRFSELLREMDLLVDHRPADPTAPRPEPFDVTRRPARPPAPRSAVLASMARAETGALVGLWYRSILGPDGNVHEVTLGEVRHGRLPLRVKHPHTGAPVTVGHFRATETEAIEDLDGADEDRGRFDLGYGLCFGHNERKAIAMANLDIACRRFGRDTPLEQLLLLTVDGLDSGGFLEHLKLPHYVTFRSMVDRKLAVRGTGERPRATDPIGKDCE</sequence>
<reference evidence="3" key="1">
    <citation type="journal article" date="2019" name="Int. J. Syst. Evol. Microbiol.">
        <title>The Global Catalogue of Microorganisms (GCM) 10K type strain sequencing project: providing services to taxonomists for standard genome sequencing and annotation.</title>
        <authorList>
            <consortium name="The Broad Institute Genomics Platform"/>
            <consortium name="The Broad Institute Genome Sequencing Center for Infectious Disease"/>
            <person name="Wu L."/>
            <person name="Ma J."/>
        </authorList>
    </citation>
    <scope>NUCLEOTIDE SEQUENCE [LARGE SCALE GENOMIC DNA]</scope>
    <source>
        <strain evidence="3">CCM 7043</strain>
    </source>
</reference>
<dbReference type="GO" id="GO:0016829">
    <property type="term" value="F:lyase activity"/>
    <property type="evidence" value="ECO:0007669"/>
    <property type="project" value="UniProtKB-KW"/>
</dbReference>
<name>A0ABW4EP28_9PSEU</name>
<keyword evidence="3" id="KW-1185">Reference proteome</keyword>
<evidence type="ECO:0000313" key="2">
    <source>
        <dbReference type="EMBL" id="MFD1516716.1"/>
    </source>
</evidence>
<feature type="region of interest" description="Disordered" evidence="1">
    <location>
        <begin position="130"/>
        <end position="188"/>
    </location>
</feature>
<dbReference type="RefSeq" id="WP_344725601.1">
    <property type="nucleotide sequence ID" value="NZ_BAAAUS010000034.1"/>
</dbReference>